<dbReference type="Gene3D" id="2.130.10.10">
    <property type="entry name" value="YVTN repeat-like/Quinoprotein amine dehydrogenase"/>
    <property type="match status" value="1"/>
</dbReference>
<dbReference type="Proteomes" id="UP000700706">
    <property type="component" value="Unassembled WGS sequence"/>
</dbReference>
<comment type="caution">
    <text evidence="1">The sequence shown here is derived from an EMBL/GenBank/DDBJ whole genome shotgun (WGS) entry which is preliminary data.</text>
</comment>
<dbReference type="AlphaFoldDB" id="A0A952FNM7"/>
<name>A0A952FNM7_9PROT</name>
<organism evidence="1 2">
    <name type="scientific">Inquilinus limosus</name>
    <dbReference type="NCBI Taxonomy" id="171674"/>
    <lineage>
        <taxon>Bacteria</taxon>
        <taxon>Pseudomonadati</taxon>
        <taxon>Pseudomonadota</taxon>
        <taxon>Alphaproteobacteria</taxon>
        <taxon>Rhodospirillales</taxon>
        <taxon>Rhodospirillaceae</taxon>
        <taxon>Inquilinus</taxon>
    </lineage>
</organism>
<accession>A0A952FNM7</accession>
<reference evidence="1" key="1">
    <citation type="submission" date="2020-06" db="EMBL/GenBank/DDBJ databases">
        <title>Stable isotope informed genome-resolved metagenomics uncovers potential trophic interactions in rhizosphere soil.</title>
        <authorList>
            <person name="Starr E.P."/>
            <person name="Shi S."/>
            <person name="Blazewicz S.J."/>
            <person name="Koch B.J."/>
            <person name="Probst A.J."/>
            <person name="Hungate B.A."/>
            <person name="Pett-Ridge J."/>
            <person name="Firestone M.K."/>
            <person name="Banfield J.F."/>
        </authorList>
    </citation>
    <scope>NUCLEOTIDE SEQUENCE</scope>
    <source>
        <strain evidence="1">YM_69_17</strain>
    </source>
</reference>
<dbReference type="SUPFAM" id="SSF110296">
    <property type="entry name" value="Oligoxyloglucan reducing end-specific cellobiohydrolase"/>
    <property type="match status" value="1"/>
</dbReference>
<evidence type="ECO:0000313" key="2">
    <source>
        <dbReference type="Proteomes" id="UP000700706"/>
    </source>
</evidence>
<protein>
    <submittedName>
        <fullName evidence="1">Baseplate J/gp47 family protein</fullName>
    </submittedName>
</protein>
<evidence type="ECO:0000313" key="1">
    <source>
        <dbReference type="EMBL" id="MBW8725566.1"/>
    </source>
</evidence>
<sequence length="850" mass="89112">MPLPSPKLDDRSFRDLVGEALSVVDRTCPDWTDRSPSDPGVTLVEAFAFLTDNLLYRLNRVPEKVYVSLLNLMGIRLRAPAAASAVLTFTRGGKAKGPIAIPQGTRVATTDGSVEFVVINGGTLAEGQDSVDLPALHCELVGGELVGLGSGAPGQSFRLKRPPVIAPSGDDLDLVIGVETAAEDLAAGVPSRAFDGKAYRIWAETDSFADSAPGDSAYILDRTEGRITFGSARAGGADGAATLAAVPPANREIRAWYRRGGGRSGNVAAGTLTVLKGGPEGVTVANAGRAVGGADGESVPDAMRRGPEILGYSRCAVTARDFERLAVSVGGIAQARAYTQAQAWRHADPGVVEILLVPTIEADAAPQDAVTPAVLAQHQVEALRIRVEKIVDARRPLGVRTVVGWAHGRAVSVSARIVVGRQEDAAAVETRLQRRLNLLFSPLRDRPFGRVIRVSDVYEALLSEPGVQYADGITLAIDEAPSRDVQDLVRDPHQPRTWFAVAADGLHRSLDDGDSWARILAGPDETVRFVRRDPDRPGLLAAGVLRGTNGAIHISRDCGETWTRNVATFEFPVTDAVWITRAGLSELVIAAERGLFRIQPGNDSGPVAVKVVDAATDDRGFYAVAAVTSPSGVVMVAAAARMKGGVFLSSAAGLSDTFRPIGLKDKDVRVLAVQRYNARDTLWAGISAEAGQQGEGAARIELRVTGEDDPEGWKRVNLGWQGGSCEGLAFADATVFAGSNRAGVLILDSGAAAPSWEASRLGSGLPIRDKDRLWQPVTAVAAAPPAVGGGITVMAGGPVGVCRSIDGSRTFVPVSAAVFNDRAPLPRDWLYCAGSHAVTVVTGDIGGGGA</sequence>
<dbReference type="EMBL" id="JAEKLZ010000176">
    <property type="protein sequence ID" value="MBW8725566.1"/>
    <property type="molecule type" value="Genomic_DNA"/>
</dbReference>
<proteinExistence type="predicted"/>
<dbReference type="InterPro" id="IPR015943">
    <property type="entry name" value="WD40/YVTN_repeat-like_dom_sf"/>
</dbReference>
<gene>
    <name evidence="1" type="ORF">JF625_10475</name>
</gene>